<dbReference type="Gene3D" id="2.20.100.10">
    <property type="entry name" value="Thrombospondin type-1 (TSP1) repeat"/>
    <property type="match status" value="1"/>
</dbReference>
<proteinExistence type="predicted"/>
<feature type="chain" id="PRO_5046478761" evidence="1">
    <location>
        <begin position="25"/>
        <end position="120"/>
    </location>
</feature>
<accession>A0ABV0MV32</accession>
<dbReference type="InterPro" id="IPR000884">
    <property type="entry name" value="TSP1_rpt"/>
</dbReference>
<reference evidence="2 3" key="1">
    <citation type="submission" date="2021-06" db="EMBL/GenBank/DDBJ databases">
        <authorList>
            <person name="Palmer J.M."/>
        </authorList>
    </citation>
    <scope>NUCLEOTIDE SEQUENCE [LARGE SCALE GENOMIC DNA]</scope>
    <source>
        <strain evidence="2 3">GA_2019</strain>
        <tissue evidence="2">Muscle</tissue>
    </source>
</reference>
<keyword evidence="1" id="KW-0732">Signal</keyword>
<dbReference type="PROSITE" id="PS50092">
    <property type="entry name" value="TSP1"/>
    <property type="match status" value="1"/>
</dbReference>
<comment type="caution">
    <text evidence="2">The sequence shown here is derived from an EMBL/GenBank/DDBJ whole genome shotgun (WGS) entry which is preliminary data.</text>
</comment>
<sequence>CSLCLHNGNHMLVFLLQCATRGLSLTSPSCGDGVQRREVFCQVGDRRSPAETGCVQRSRPASSQSCRVADCPSRYRWREGDWQAVSRSGCQYVLNHKVYKPKQVVSPFCLTWTDVLRHLW</sequence>
<name>A0ABV0MV32_9TELE</name>
<dbReference type="EMBL" id="JAHRIO010011547">
    <property type="protein sequence ID" value="MEQ2162298.1"/>
    <property type="molecule type" value="Genomic_DNA"/>
</dbReference>
<dbReference type="InterPro" id="IPR036383">
    <property type="entry name" value="TSP1_rpt_sf"/>
</dbReference>
<keyword evidence="3" id="KW-1185">Reference proteome</keyword>
<evidence type="ECO:0000256" key="1">
    <source>
        <dbReference type="SAM" id="SignalP"/>
    </source>
</evidence>
<evidence type="ECO:0000313" key="3">
    <source>
        <dbReference type="Proteomes" id="UP001476798"/>
    </source>
</evidence>
<dbReference type="Pfam" id="PF19030">
    <property type="entry name" value="TSP1_ADAMTS"/>
    <property type="match status" value="1"/>
</dbReference>
<feature type="signal peptide" evidence="1">
    <location>
        <begin position="1"/>
        <end position="24"/>
    </location>
</feature>
<gene>
    <name evidence="2" type="ORF">GOODEAATRI_018326</name>
</gene>
<evidence type="ECO:0000313" key="2">
    <source>
        <dbReference type="EMBL" id="MEQ2162298.1"/>
    </source>
</evidence>
<dbReference type="Proteomes" id="UP001476798">
    <property type="component" value="Unassembled WGS sequence"/>
</dbReference>
<feature type="non-terminal residue" evidence="2">
    <location>
        <position position="1"/>
    </location>
</feature>
<protein>
    <submittedName>
        <fullName evidence="2">Uncharacterized protein</fullName>
    </submittedName>
</protein>
<organism evidence="2 3">
    <name type="scientific">Goodea atripinnis</name>
    <dbReference type="NCBI Taxonomy" id="208336"/>
    <lineage>
        <taxon>Eukaryota</taxon>
        <taxon>Metazoa</taxon>
        <taxon>Chordata</taxon>
        <taxon>Craniata</taxon>
        <taxon>Vertebrata</taxon>
        <taxon>Euteleostomi</taxon>
        <taxon>Actinopterygii</taxon>
        <taxon>Neopterygii</taxon>
        <taxon>Teleostei</taxon>
        <taxon>Neoteleostei</taxon>
        <taxon>Acanthomorphata</taxon>
        <taxon>Ovalentaria</taxon>
        <taxon>Atherinomorphae</taxon>
        <taxon>Cyprinodontiformes</taxon>
        <taxon>Goodeidae</taxon>
        <taxon>Goodea</taxon>
    </lineage>
</organism>